<accession>E3PVT5</accession>
<dbReference type="HOGENOM" id="CLU_3024204_0_0_9"/>
<organism evidence="1 2">
    <name type="scientific">Acetoanaerobium sticklandii (strain ATCC 12662 / DSM 519 / JCM 1433 / CCUG 9281 / NCIMB 10654 / HF)</name>
    <name type="common">Clostridium sticklandii</name>
    <dbReference type="NCBI Taxonomy" id="499177"/>
    <lineage>
        <taxon>Bacteria</taxon>
        <taxon>Bacillati</taxon>
        <taxon>Bacillota</taxon>
        <taxon>Clostridia</taxon>
        <taxon>Peptostreptococcales</taxon>
        <taxon>Filifactoraceae</taxon>
        <taxon>Acetoanaerobium</taxon>
    </lineage>
</organism>
<dbReference type="BioCyc" id="CSTI499177:GJE9-2616-MONOMER"/>
<protein>
    <submittedName>
        <fullName evidence="1">Uncharacterized protein</fullName>
    </submittedName>
</protein>
<reference evidence="2" key="1">
    <citation type="journal article" date="2010" name="BMC Genomics">
        <title>Clostridium sticklandii, a specialist in amino acid degradation:revisiting its metabolism through its genome sequence.</title>
        <authorList>
            <person name="Fonknechten N."/>
            <person name="Chaussonnerie S."/>
            <person name="Tricot S."/>
            <person name="Lajus A."/>
            <person name="Andreesen J.R."/>
            <person name="Perchat N."/>
            <person name="Pelletier E."/>
            <person name="Gouyvenoux M."/>
            <person name="Barbe V."/>
            <person name="Salanoubat M."/>
            <person name="Le Paslier D."/>
            <person name="Weissenbach J."/>
            <person name="Cohen G.N."/>
            <person name="Kreimeyer A."/>
        </authorList>
    </citation>
    <scope>NUCLEOTIDE SEQUENCE [LARGE SCALE GENOMIC DNA]</scope>
    <source>
        <strain evidence="2">ATCC 12662 / DSM 519 / JCM 1433 / CCUG 9281 / NCIMB 10654 / HF</strain>
    </source>
</reference>
<dbReference type="KEGG" id="cst:CLOST_2523"/>
<sequence length="55" mass="6582">MLNNEPYCSYRYENSSGNFERCDQGRGSTVTVTKKKEINGEMTVHIRYNWFDWIL</sequence>
<evidence type="ECO:0000313" key="2">
    <source>
        <dbReference type="Proteomes" id="UP000007041"/>
    </source>
</evidence>
<gene>
    <name evidence="1" type="ordered locus">CLOST_2523</name>
</gene>
<dbReference type="AlphaFoldDB" id="E3PVT5"/>
<dbReference type="Proteomes" id="UP000007041">
    <property type="component" value="Chromosome"/>
</dbReference>
<dbReference type="EMBL" id="FP565809">
    <property type="protein sequence ID" value="CBH22638.1"/>
    <property type="molecule type" value="Genomic_DNA"/>
</dbReference>
<evidence type="ECO:0000313" key="1">
    <source>
        <dbReference type="EMBL" id="CBH22638.1"/>
    </source>
</evidence>
<name>E3PVT5_ACESD</name>
<keyword evidence="2" id="KW-1185">Reference proteome</keyword>
<proteinExistence type="predicted"/>